<dbReference type="PANTHER" id="PTHR40624">
    <property type="entry name" value="BIOSYNTHESIS MONOOXYGENASE, PUTATIVE (AFU_ORTHOLOGUE AFUA_1G12025)-RELATED"/>
    <property type="match status" value="1"/>
</dbReference>
<name>A0ABP0AX21_9PEZI</name>
<dbReference type="InterPro" id="IPR007138">
    <property type="entry name" value="ABM_dom"/>
</dbReference>
<feature type="domain" description="ABM" evidence="1">
    <location>
        <begin position="14"/>
        <end position="80"/>
    </location>
</feature>
<dbReference type="Proteomes" id="UP001642482">
    <property type="component" value="Unassembled WGS sequence"/>
</dbReference>
<dbReference type="SUPFAM" id="SSF54909">
    <property type="entry name" value="Dimeric alpha+beta barrel"/>
    <property type="match status" value="1"/>
</dbReference>
<dbReference type="Gene3D" id="3.30.70.100">
    <property type="match status" value="1"/>
</dbReference>
<dbReference type="EMBL" id="CAWUHD010000008">
    <property type="protein sequence ID" value="CAK7211818.1"/>
    <property type="molecule type" value="Genomic_DNA"/>
</dbReference>
<keyword evidence="3" id="KW-1185">Reference proteome</keyword>
<reference evidence="2 3" key="1">
    <citation type="submission" date="2024-01" db="EMBL/GenBank/DDBJ databases">
        <authorList>
            <person name="Allen C."/>
            <person name="Tagirdzhanova G."/>
        </authorList>
    </citation>
    <scope>NUCLEOTIDE SEQUENCE [LARGE SCALE GENOMIC DNA]</scope>
</reference>
<dbReference type="Pfam" id="PF03992">
    <property type="entry name" value="ABM"/>
    <property type="match status" value="1"/>
</dbReference>
<accession>A0ABP0AX21</accession>
<sequence>MSRSFVFARLPLHTAEAQQDLLRVVKPVTEFAFTGEPGVTKYAALTAQGDHALYMLEEYVDQAASDSHIATEGVQNFVKWLGTPGHVNGTPRVWFTVPTEYVHLSAPLADVKEPYVVVTEYNFPGGASASLKLFEAPFASAKERGALLYGVYTEKSNANVVLTAEVYSSASGYVGPAAAAQGEVASTAVVEVKYGFLHKRGAKSSL</sequence>
<evidence type="ECO:0000313" key="3">
    <source>
        <dbReference type="Proteomes" id="UP001642482"/>
    </source>
</evidence>
<comment type="caution">
    <text evidence="2">The sequence shown here is derived from an EMBL/GenBank/DDBJ whole genome shotgun (WGS) entry which is preliminary data.</text>
</comment>
<protein>
    <recommendedName>
        <fullName evidence="1">ABM domain-containing protein</fullName>
    </recommendedName>
</protein>
<dbReference type="InterPro" id="IPR011008">
    <property type="entry name" value="Dimeric_a/b-barrel"/>
</dbReference>
<gene>
    <name evidence="2" type="ORF">SEUCBS140593_001293</name>
</gene>
<dbReference type="PANTHER" id="PTHR40624:SF1">
    <property type="entry name" value="BIOSYNTHESIS MONOOXYGENASE, PUTATIVE (AFU_ORTHOLOGUE AFUA_1G12025)-RELATED"/>
    <property type="match status" value="1"/>
</dbReference>
<organism evidence="2 3">
    <name type="scientific">Sporothrix eucalyptigena</name>
    <dbReference type="NCBI Taxonomy" id="1812306"/>
    <lineage>
        <taxon>Eukaryota</taxon>
        <taxon>Fungi</taxon>
        <taxon>Dikarya</taxon>
        <taxon>Ascomycota</taxon>
        <taxon>Pezizomycotina</taxon>
        <taxon>Sordariomycetes</taxon>
        <taxon>Sordariomycetidae</taxon>
        <taxon>Ophiostomatales</taxon>
        <taxon>Ophiostomataceae</taxon>
        <taxon>Sporothrix</taxon>
    </lineage>
</organism>
<evidence type="ECO:0000313" key="2">
    <source>
        <dbReference type="EMBL" id="CAK7211818.1"/>
    </source>
</evidence>
<evidence type="ECO:0000259" key="1">
    <source>
        <dbReference type="Pfam" id="PF03992"/>
    </source>
</evidence>
<proteinExistence type="predicted"/>